<dbReference type="AlphaFoldDB" id="A0A8H5BIU4"/>
<keyword evidence="2" id="KW-1185">Reference proteome</keyword>
<proteinExistence type="predicted"/>
<gene>
    <name evidence="1" type="ORF">D9619_011177</name>
</gene>
<reference evidence="1 2" key="1">
    <citation type="journal article" date="2020" name="ISME J.">
        <title>Uncovering the hidden diversity of litter-decomposition mechanisms in mushroom-forming fungi.</title>
        <authorList>
            <person name="Floudas D."/>
            <person name="Bentzer J."/>
            <person name="Ahren D."/>
            <person name="Johansson T."/>
            <person name="Persson P."/>
            <person name="Tunlid A."/>
        </authorList>
    </citation>
    <scope>NUCLEOTIDE SEQUENCE [LARGE SCALE GENOMIC DNA]</scope>
    <source>
        <strain evidence="1 2">CBS 101986</strain>
    </source>
</reference>
<name>A0A8H5BIU4_9AGAR</name>
<sequence>MDLFAAPLNVYMDLFIEPRDLEQCSALFDRQDAWNHKGVDAIVLINAIFDASARSSPREFSEAALNVVRTALPDSRIFVLNIRHNYNLISTHILGPRPELIEIARESNFGFERIAFPLHSIDGPTIPLQRLYNPRYIDGPGTPGMNGDVCNMINHINQQIRFNKNNDFKLRTLMITRDTWRS</sequence>
<dbReference type="EMBL" id="JAACJJ010000016">
    <property type="protein sequence ID" value="KAF5324185.1"/>
    <property type="molecule type" value="Genomic_DNA"/>
</dbReference>
<evidence type="ECO:0000313" key="2">
    <source>
        <dbReference type="Proteomes" id="UP000567179"/>
    </source>
</evidence>
<comment type="caution">
    <text evidence="1">The sequence shown here is derived from an EMBL/GenBank/DDBJ whole genome shotgun (WGS) entry which is preliminary data.</text>
</comment>
<accession>A0A8H5BIU4</accession>
<evidence type="ECO:0000313" key="1">
    <source>
        <dbReference type="EMBL" id="KAF5324185.1"/>
    </source>
</evidence>
<dbReference type="Proteomes" id="UP000567179">
    <property type="component" value="Unassembled WGS sequence"/>
</dbReference>
<protein>
    <submittedName>
        <fullName evidence="1">Uncharacterized protein</fullName>
    </submittedName>
</protein>
<organism evidence="1 2">
    <name type="scientific">Psilocybe cf. subviscida</name>
    <dbReference type="NCBI Taxonomy" id="2480587"/>
    <lineage>
        <taxon>Eukaryota</taxon>
        <taxon>Fungi</taxon>
        <taxon>Dikarya</taxon>
        <taxon>Basidiomycota</taxon>
        <taxon>Agaricomycotina</taxon>
        <taxon>Agaricomycetes</taxon>
        <taxon>Agaricomycetidae</taxon>
        <taxon>Agaricales</taxon>
        <taxon>Agaricineae</taxon>
        <taxon>Strophariaceae</taxon>
        <taxon>Psilocybe</taxon>
    </lineage>
</organism>